<gene>
    <name evidence="2" type="ORF">FO442_02700</name>
</gene>
<accession>A0A556N7F5</accession>
<dbReference type="InterPro" id="IPR008030">
    <property type="entry name" value="NmrA-like"/>
</dbReference>
<reference evidence="2 3" key="1">
    <citation type="submission" date="2019-07" db="EMBL/GenBank/DDBJ databases">
        <authorList>
            <person name="Huq M.A."/>
        </authorList>
    </citation>
    <scope>NUCLEOTIDE SEQUENCE [LARGE SCALE GENOMIC DNA]</scope>
    <source>
        <strain evidence="2 3">MAH-3</strain>
    </source>
</reference>
<dbReference type="OrthoDB" id="9780595at2"/>
<evidence type="ECO:0000259" key="1">
    <source>
        <dbReference type="Pfam" id="PF05368"/>
    </source>
</evidence>
<dbReference type="CDD" id="cd05269">
    <property type="entry name" value="TMR_SDR_a"/>
    <property type="match status" value="1"/>
</dbReference>
<sequence>MILVTGATGNLGKATVEFLAKKIPADNIAVLVRDENKASDLKALGVAVRTGDYNDKDSLIKAFQGIDKLLLISSNDFNDRLGQQKRAVDAAKEAGVKHILYTGVSMKNIENSALKHLMEEHFDTEKYILDSGLNYTFLRDNLYADVIPMFIGEHVLETGINFPAGKGKVAFSLRTEMAEAFANVLSTEDHENRTYEISNVESYSFQDVADALSAHSGKTVAYHDLSADEFSKALAEAGVPEAMIGFSIGFATAAKDGDFDVPNNHLEQLLGRKPRSLNEFIKELY</sequence>
<name>A0A556N7F5_9FLAO</name>
<organism evidence="2 3">
    <name type="scientific">Fluviicola chungangensis</name>
    <dbReference type="NCBI Taxonomy" id="2597671"/>
    <lineage>
        <taxon>Bacteria</taxon>
        <taxon>Pseudomonadati</taxon>
        <taxon>Bacteroidota</taxon>
        <taxon>Flavobacteriia</taxon>
        <taxon>Flavobacteriales</taxon>
        <taxon>Crocinitomicaceae</taxon>
        <taxon>Fluviicola</taxon>
    </lineage>
</organism>
<dbReference type="EMBL" id="VLPL01000001">
    <property type="protein sequence ID" value="TSJ48060.1"/>
    <property type="molecule type" value="Genomic_DNA"/>
</dbReference>
<evidence type="ECO:0000313" key="2">
    <source>
        <dbReference type="EMBL" id="TSJ48060.1"/>
    </source>
</evidence>
<evidence type="ECO:0000313" key="3">
    <source>
        <dbReference type="Proteomes" id="UP000316008"/>
    </source>
</evidence>
<dbReference type="Gene3D" id="3.40.50.720">
    <property type="entry name" value="NAD(P)-binding Rossmann-like Domain"/>
    <property type="match status" value="1"/>
</dbReference>
<dbReference type="InterPro" id="IPR052718">
    <property type="entry name" value="NmrA-type_oxidoreductase"/>
</dbReference>
<protein>
    <submittedName>
        <fullName evidence="2">SDR family oxidoreductase</fullName>
    </submittedName>
</protein>
<dbReference type="Gene3D" id="3.90.25.10">
    <property type="entry name" value="UDP-galactose 4-epimerase, domain 1"/>
    <property type="match status" value="1"/>
</dbReference>
<dbReference type="PANTHER" id="PTHR47129:SF1">
    <property type="entry name" value="NMRA-LIKE DOMAIN-CONTAINING PROTEIN"/>
    <property type="match status" value="1"/>
</dbReference>
<dbReference type="RefSeq" id="WP_144331595.1">
    <property type="nucleotide sequence ID" value="NZ_VLPL01000001.1"/>
</dbReference>
<dbReference type="AlphaFoldDB" id="A0A556N7F5"/>
<dbReference type="SUPFAM" id="SSF51735">
    <property type="entry name" value="NAD(P)-binding Rossmann-fold domains"/>
    <property type="match status" value="1"/>
</dbReference>
<keyword evidence="3" id="KW-1185">Reference proteome</keyword>
<dbReference type="Pfam" id="PF05368">
    <property type="entry name" value="NmrA"/>
    <property type="match status" value="1"/>
</dbReference>
<comment type="caution">
    <text evidence="2">The sequence shown here is derived from an EMBL/GenBank/DDBJ whole genome shotgun (WGS) entry which is preliminary data.</text>
</comment>
<dbReference type="InterPro" id="IPR036291">
    <property type="entry name" value="NAD(P)-bd_dom_sf"/>
</dbReference>
<proteinExistence type="predicted"/>
<dbReference type="Proteomes" id="UP000316008">
    <property type="component" value="Unassembled WGS sequence"/>
</dbReference>
<feature type="domain" description="NmrA-like" evidence="1">
    <location>
        <begin position="2"/>
        <end position="280"/>
    </location>
</feature>
<dbReference type="PANTHER" id="PTHR47129">
    <property type="entry name" value="QUINONE OXIDOREDUCTASE 2"/>
    <property type="match status" value="1"/>
</dbReference>